<accession>A0A1G8CZE7</accession>
<evidence type="ECO:0000256" key="1">
    <source>
        <dbReference type="SAM" id="MobiDB-lite"/>
    </source>
</evidence>
<dbReference type="AlphaFoldDB" id="A0A1G8CZE7"/>
<proteinExistence type="predicted"/>
<reference evidence="2 3" key="1">
    <citation type="submission" date="2016-10" db="EMBL/GenBank/DDBJ databases">
        <authorList>
            <person name="de Groot N.N."/>
        </authorList>
    </citation>
    <scope>NUCLEOTIDE SEQUENCE [LARGE SCALE GENOMIC DNA]</scope>
    <source>
        <strain evidence="2 3">DSM 44892</strain>
    </source>
</reference>
<gene>
    <name evidence="2" type="ORF">SAMN05444695_102159</name>
</gene>
<dbReference type="Proteomes" id="UP000183263">
    <property type="component" value="Unassembled WGS sequence"/>
</dbReference>
<protein>
    <submittedName>
        <fullName evidence="2">Uncharacterized protein</fullName>
    </submittedName>
</protein>
<evidence type="ECO:0000313" key="3">
    <source>
        <dbReference type="Proteomes" id="UP000183263"/>
    </source>
</evidence>
<feature type="region of interest" description="Disordered" evidence="1">
    <location>
        <begin position="277"/>
        <end position="300"/>
    </location>
</feature>
<name>A0A1G8CZE7_9NOCA</name>
<dbReference type="RefSeq" id="WP_246442654.1">
    <property type="nucleotide sequence ID" value="NZ_CP048813.1"/>
</dbReference>
<evidence type="ECO:0000313" key="2">
    <source>
        <dbReference type="EMBL" id="SDH50967.1"/>
    </source>
</evidence>
<organism evidence="2 3">
    <name type="scientific">Rhodococcus triatomae</name>
    <dbReference type="NCBI Taxonomy" id="300028"/>
    <lineage>
        <taxon>Bacteria</taxon>
        <taxon>Bacillati</taxon>
        <taxon>Actinomycetota</taxon>
        <taxon>Actinomycetes</taxon>
        <taxon>Mycobacteriales</taxon>
        <taxon>Nocardiaceae</taxon>
        <taxon>Rhodococcus</taxon>
    </lineage>
</organism>
<sequence>MAATVSLSAFLTACGDDAPDPSIGADSASPNEVTVPVSAVAVDLLDPGAEPRSPVSYRLAAGIEQRTTLVTEAKVSQQIDTQSAQDFSSPEITLLLDAQVAEVEDTGAAVVDLTIDEATSPDARLGSALEDSDGSGAGLTVQPDGSVTALRLRPTAESQDIARSAIEQAMYQSVYRTVAFPEEPLGIGAQWTVRQQVVSGIALEQTTTATLVARDGDRLTVDYTVTQAPESPTWTLPNDAGTLQIEQYTMEGSGQVVVDLARPLPVEGQVRVGGEQAYTDPNGATALRQGTDNTVRWESE</sequence>
<keyword evidence="3" id="KW-1185">Reference proteome</keyword>
<dbReference type="EMBL" id="FNDN01000002">
    <property type="protein sequence ID" value="SDH50967.1"/>
    <property type="molecule type" value="Genomic_DNA"/>
</dbReference>